<dbReference type="EMBL" id="JBHMEI010000003">
    <property type="protein sequence ID" value="MFB9201105.1"/>
    <property type="molecule type" value="Genomic_DNA"/>
</dbReference>
<name>A0ABV5I989_9ACTN</name>
<keyword evidence="2" id="KW-1185">Reference proteome</keyword>
<accession>A0ABV5I989</accession>
<dbReference type="RefSeq" id="WP_189646913.1">
    <property type="nucleotide sequence ID" value="NZ_BMRC01000003.1"/>
</dbReference>
<dbReference type="Proteomes" id="UP001589647">
    <property type="component" value="Unassembled WGS sequence"/>
</dbReference>
<protein>
    <submittedName>
        <fullName evidence="1">Uncharacterized protein</fullName>
    </submittedName>
</protein>
<organism evidence="1 2">
    <name type="scientific">Nonomuraea spiralis</name>
    <dbReference type="NCBI Taxonomy" id="46182"/>
    <lineage>
        <taxon>Bacteria</taxon>
        <taxon>Bacillati</taxon>
        <taxon>Actinomycetota</taxon>
        <taxon>Actinomycetes</taxon>
        <taxon>Streptosporangiales</taxon>
        <taxon>Streptosporangiaceae</taxon>
        <taxon>Nonomuraea</taxon>
    </lineage>
</organism>
<sequence length="165" mass="18247">MRKGEWEEWLASLPRESQTGAQRMLDKLIAAGAAGDLHGVVMSDLEGGAPEFARFILLRRIWIDLIREWGQNDSLVRLRTVERLVDQGAELDDISRLAQAIAYETAFGILYLLDLGQDSEMGDTSGWRLVETDSNGNATGRSINGLHESLLGVDPTEAEGMDFLD</sequence>
<evidence type="ECO:0000313" key="1">
    <source>
        <dbReference type="EMBL" id="MFB9201105.1"/>
    </source>
</evidence>
<proteinExistence type="predicted"/>
<comment type="caution">
    <text evidence="1">The sequence shown here is derived from an EMBL/GenBank/DDBJ whole genome shotgun (WGS) entry which is preliminary data.</text>
</comment>
<evidence type="ECO:0000313" key="2">
    <source>
        <dbReference type="Proteomes" id="UP001589647"/>
    </source>
</evidence>
<gene>
    <name evidence="1" type="ORF">ACFFV7_07880</name>
</gene>
<reference evidence="1 2" key="1">
    <citation type="submission" date="2024-09" db="EMBL/GenBank/DDBJ databases">
        <authorList>
            <person name="Sun Q."/>
            <person name="Mori K."/>
        </authorList>
    </citation>
    <scope>NUCLEOTIDE SEQUENCE [LARGE SCALE GENOMIC DNA]</scope>
    <source>
        <strain evidence="1 2">CCM 3426</strain>
    </source>
</reference>